<dbReference type="InterPro" id="IPR038029">
    <property type="entry name" value="GbiG_N_sf"/>
</dbReference>
<dbReference type="CDD" id="cd11646">
    <property type="entry name" value="Precorrin_3B_C17_MT"/>
    <property type="match status" value="1"/>
</dbReference>
<evidence type="ECO:0000256" key="3">
    <source>
        <dbReference type="ARBA" id="ARBA00022603"/>
    </source>
</evidence>
<evidence type="ECO:0000313" key="9">
    <source>
        <dbReference type="EMBL" id="MCE7026478.1"/>
    </source>
</evidence>
<dbReference type="GO" id="GO:0030789">
    <property type="term" value="F:precorrin-3B C17-methyltransferase activity"/>
    <property type="evidence" value="ECO:0007669"/>
    <property type="project" value="UniProtKB-EC"/>
</dbReference>
<dbReference type="GO" id="GO:0009236">
    <property type="term" value="P:cobalamin biosynthetic process"/>
    <property type="evidence" value="ECO:0007669"/>
    <property type="project" value="UniProtKB-KW"/>
</dbReference>
<feature type="domain" description="Cobalamin synthesis G N-terminal" evidence="8">
    <location>
        <begin position="58"/>
        <end position="136"/>
    </location>
</feature>
<dbReference type="SUPFAM" id="SSF53790">
    <property type="entry name" value="Tetrapyrrole methylase"/>
    <property type="match status" value="1"/>
</dbReference>
<dbReference type="InterPro" id="IPR021744">
    <property type="entry name" value="CbiG_N"/>
</dbReference>
<dbReference type="AlphaFoldDB" id="A0A9X1NZC2"/>
<gene>
    <name evidence="9" type="primary">cobJ</name>
    <name evidence="9" type="ORF">LZD57_00610</name>
</gene>
<dbReference type="InterPro" id="IPR014777">
    <property type="entry name" value="4pyrrole_Mease_sub1"/>
</dbReference>
<evidence type="ECO:0000256" key="4">
    <source>
        <dbReference type="ARBA" id="ARBA00022679"/>
    </source>
</evidence>
<dbReference type="NCBIfam" id="TIGR01466">
    <property type="entry name" value="cobJ_cbiH"/>
    <property type="match status" value="1"/>
</dbReference>
<accession>A0A9X1NZC2</accession>
<dbReference type="InterPro" id="IPR035996">
    <property type="entry name" value="4pyrrol_Methylase_sf"/>
</dbReference>
<dbReference type="PANTHER" id="PTHR47036">
    <property type="entry name" value="COBALT-FACTOR III C(17)-METHYLTRANSFERASE-RELATED"/>
    <property type="match status" value="1"/>
</dbReference>
<protein>
    <submittedName>
        <fullName evidence="9">Precorrin-3B C(17)-methyltransferase</fullName>
        <ecNumber evidence="9">2.1.1.131</ecNumber>
    </submittedName>
</protein>
<dbReference type="InterPro" id="IPR014776">
    <property type="entry name" value="4pyrrole_Mease_sub2"/>
</dbReference>
<dbReference type="Proteomes" id="UP001139035">
    <property type="component" value="Unassembled WGS sequence"/>
</dbReference>
<keyword evidence="5" id="KW-0949">S-adenosyl-L-methionine</keyword>
<dbReference type="SUPFAM" id="SSF159672">
    <property type="entry name" value="CbiG N-terminal domain-like"/>
    <property type="match status" value="1"/>
</dbReference>
<dbReference type="InterPro" id="IPR006363">
    <property type="entry name" value="Cbl_synth_CobJ/CibH_dom"/>
</dbReference>
<evidence type="ECO:0000256" key="1">
    <source>
        <dbReference type="ARBA" id="ARBA00004953"/>
    </source>
</evidence>
<dbReference type="Pfam" id="PF11760">
    <property type="entry name" value="CbiG_N"/>
    <property type="match status" value="1"/>
</dbReference>
<dbReference type="EC" id="2.1.1.131" evidence="9"/>
<reference evidence="9" key="1">
    <citation type="submission" date="2022-01" db="EMBL/GenBank/DDBJ databases">
        <title>Jiella avicenniae sp. nov., a novel endophytic bacterium isolated from bark of Avicennia marina.</title>
        <authorList>
            <person name="Tuo L."/>
        </authorList>
    </citation>
    <scope>NUCLEOTIDE SEQUENCE</scope>
    <source>
        <strain evidence="9">CBK1P-4</strain>
    </source>
</reference>
<keyword evidence="3 9" id="KW-0489">Methyltransferase</keyword>
<proteinExistence type="predicted"/>
<dbReference type="PANTHER" id="PTHR47036:SF1">
    <property type="entry name" value="COBALT-FACTOR III C(17)-METHYLTRANSFERASE-RELATED"/>
    <property type="match status" value="1"/>
</dbReference>
<sequence length="625" mass="64275">MPNDRPAVIHLTEAAKPLADRIAAAIGGEAIGVGARAVRAETTGAPIGSAAPGVGESLRGLFAAGRPLVALMASGALIRILAPLLSDKQSEPPVVAVAEDGSAVVPLLGGHHGANDLARRIAAVTDGFAAVTTAGDVKFGVALDAPPAGYALENPQDAKAVMAALVSGASARLEAAAPWLEASAIPLAENDSSDVATVRLTVTSTGRSPLPNELLYRPKTLVLGLGAERGAPAEEAIALAENVLAEAGVSPLSLAAVASLDVKADEAAVHAVAEHFGVPARFFAAARLEEEAPRLENPSDVVFAEVGCHGVAEGAALAGVGAAGRLRIAKRKSKRVTAALGEAPEPVDPATIGRARGTLFVVGIGPGSEAWRSPEVSRMVAASTDLVGYSLYLDLLGPLTGGKTRHDFDLGKEEARVRHAMELAGEGRRVALVCSGDAGIYAMATLVFELLDKGDVTDAAKRIEIVNSPGISALQGAAARAGAPLGHDFCTISLSDLLTPWDDIKRRVKAAAEGDFVIAFYNPVSKKRRTQLAFARDVLLQHRPADTPVILAANLGRKGETVRIVPLEALDVDEVDMLTVVIVGSSNTRVVSTGDGKRWAYTPRGYARKDGTGIAGGYAGAMPSR</sequence>
<dbReference type="Gene3D" id="3.40.50.11220">
    <property type="match status" value="1"/>
</dbReference>
<name>A0A9X1NZC2_9HYPH</name>
<keyword evidence="4 9" id="KW-0808">Transferase</keyword>
<evidence type="ECO:0000256" key="5">
    <source>
        <dbReference type="ARBA" id="ARBA00022691"/>
    </source>
</evidence>
<dbReference type="InterPro" id="IPR051810">
    <property type="entry name" value="Precorrin_MeTrfase"/>
</dbReference>
<dbReference type="Pfam" id="PF00590">
    <property type="entry name" value="TP_methylase"/>
    <property type="match status" value="1"/>
</dbReference>
<keyword evidence="10" id="KW-1185">Reference proteome</keyword>
<feature type="domain" description="CobE/GbiG C-terminal" evidence="7">
    <location>
        <begin position="221"/>
        <end position="340"/>
    </location>
</feature>
<keyword evidence="2" id="KW-0169">Cobalamin biosynthesis</keyword>
<dbReference type="Pfam" id="PF01890">
    <property type="entry name" value="CbiG_C"/>
    <property type="match status" value="1"/>
</dbReference>
<dbReference type="EMBL" id="JAJUWU010000001">
    <property type="protein sequence ID" value="MCE7026478.1"/>
    <property type="molecule type" value="Genomic_DNA"/>
</dbReference>
<comment type="pathway">
    <text evidence="1">Cofactor biosynthesis; adenosylcobalamin biosynthesis.</text>
</comment>
<dbReference type="Gene3D" id="3.30.950.10">
    <property type="entry name" value="Methyltransferase, Cobalt-precorrin-4 Transmethylase, Domain 2"/>
    <property type="match status" value="1"/>
</dbReference>
<comment type="caution">
    <text evidence="9">The sequence shown here is derived from an EMBL/GenBank/DDBJ whole genome shotgun (WGS) entry which is preliminary data.</text>
</comment>
<dbReference type="GO" id="GO:0032259">
    <property type="term" value="P:methylation"/>
    <property type="evidence" value="ECO:0007669"/>
    <property type="project" value="UniProtKB-KW"/>
</dbReference>
<dbReference type="Gene3D" id="3.30.420.180">
    <property type="entry name" value="CobE/GbiG C-terminal domain"/>
    <property type="match status" value="1"/>
</dbReference>
<evidence type="ECO:0000259" key="7">
    <source>
        <dbReference type="Pfam" id="PF01890"/>
    </source>
</evidence>
<dbReference type="Gene3D" id="3.40.1010.10">
    <property type="entry name" value="Cobalt-precorrin-4 Transmethylase, Domain 1"/>
    <property type="match status" value="1"/>
</dbReference>
<evidence type="ECO:0000259" key="6">
    <source>
        <dbReference type="Pfam" id="PF00590"/>
    </source>
</evidence>
<evidence type="ECO:0000313" key="10">
    <source>
        <dbReference type="Proteomes" id="UP001139035"/>
    </source>
</evidence>
<dbReference type="SUPFAM" id="SSF159664">
    <property type="entry name" value="CobE/GbiG C-terminal domain-like"/>
    <property type="match status" value="1"/>
</dbReference>
<organism evidence="9 10">
    <name type="scientific">Jiella avicenniae</name>
    <dbReference type="NCBI Taxonomy" id="2907202"/>
    <lineage>
        <taxon>Bacteria</taxon>
        <taxon>Pseudomonadati</taxon>
        <taxon>Pseudomonadota</taxon>
        <taxon>Alphaproteobacteria</taxon>
        <taxon>Hyphomicrobiales</taxon>
        <taxon>Aurantimonadaceae</taxon>
        <taxon>Jiella</taxon>
    </lineage>
</organism>
<dbReference type="InterPro" id="IPR036518">
    <property type="entry name" value="CobE/GbiG_C_sf"/>
</dbReference>
<dbReference type="InterPro" id="IPR000878">
    <property type="entry name" value="4pyrrol_Mease"/>
</dbReference>
<feature type="domain" description="Tetrapyrrole methylase" evidence="6">
    <location>
        <begin position="358"/>
        <end position="570"/>
    </location>
</feature>
<dbReference type="InterPro" id="IPR002750">
    <property type="entry name" value="CobE/GbiG_C"/>
</dbReference>
<evidence type="ECO:0000256" key="2">
    <source>
        <dbReference type="ARBA" id="ARBA00022573"/>
    </source>
</evidence>
<evidence type="ECO:0000259" key="8">
    <source>
        <dbReference type="Pfam" id="PF11760"/>
    </source>
</evidence>